<dbReference type="InterPro" id="IPR000873">
    <property type="entry name" value="AMP-dep_synth/lig_dom"/>
</dbReference>
<proteinExistence type="predicted"/>
<evidence type="ECO:0000259" key="1">
    <source>
        <dbReference type="Pfam" id="PF00501"/>
    </source>
</evidence>
<sequence length="428" mass="48530">MFQNLDTKSVEEIKAYQEIELQKLVHYVYAQSPFYKKVFDEHQLTPNAIQTLEDLQQLPVTQKEDLNGKEEDFLCIPTHEIAEYFTTSGTLGDPITFMYSENDLERLAYNEATSFEGIGINNKDIIQLMTTVDKGFMAGIAYYLGARKLNAGFMRVGPGVPQMQWNMIQKIKPTTLIVVPSFIPHLVEFAEKNNIDYKNSSVKRLLCIGEPVRNQDFTLNALGAKIASLWDVELFSTYASTEMGTAFTECEAKRGGHHHPELLIVELLDENNKVVEDGKKGEVTITTLGITGMPLLRFKTGDIAIKHTEKCSCGRTTFRLSPILGRKNHQVKFKGTTLYPPKIEDTLHQIKGVENFVIEVSKNEIEMDDLHVLIGAQINTKAFISDIKEAFQSNLRVTPKISVKTPKEIQGLMFRNNSRKPVRFFDLR</sequence>
<protein>
    <submittedName>
        <fullName evidence="3">Phenylacetate--CoA ligase</fullName>
    </submittedName>
</protein>
<dbReference type="Gene3D" id="3.40.50.12780">
    <property type="entry name" value="N-terminal domain of ligase-like"/>
    <property type="match status" value="1"/>
</dbReference>
<feature type="domain" description="AMP-dependent ligase C-terminal" evidence="2">
    <location>
        <begin position="335"/>
        <end position="428"/>
    </location>
</feature>
<dbReference type="GO" id="GO:0016874">
    <property type="term" value="F:ligase activity"/>
    <property type="evidence" value="ECO:0007669"/>
    <property type="project" value="UniProtKB-KW"/>
</dbReference>
<dbReference type="RefSeq" id="WP_169654257.1">
    <property type="nucleotide sequence ID" value="NZ_JABANE010000002.1"/>
</dbReference>
<comment type="caution">
    <text evidence="3">The sequence shown here is derived from an EMBL/GenBank/DDBJ whole genome shotgun (WGS) entry which is preliminary data.</text>
</comment>
<accession>A0A7X9NZ84</accession>
<dbReference type="PANTHER" id="PTHR43845">
    <property type="entry name" value="BLR5969 PROTEIN"/>
    <property type="match status" value="1"/>
</dbReference>
<evidence type="ECO:0000259" key="2">
    <source>
        <dbReference type="Pfam" id="PF14535"/>
    </source>
</evidence>
<dbReference type="Pfam" id="PF14535">
    <property type="entry name" value="AMP-binding_C_2"/>
    <property type="match status" value="1"/>
</dbReference>
<dbReference type="PANTHER" id="PTHR43845:SF1">
    <property type="entry name" value="BLR5969 PROTEIN"/>
    <property type="match status" value="1"/>
</dbReference>
<name>A0A7X9NZ84_9BACT</name>
<organism evidence="3 4">
    <name type="scientific">Flammeovirga aprica JL-4</name>
    <dbReference type="NCBI Taxonomy" id="694437"/>
    <lineage>
        <taxon>Bacteria</taxon>
        <taxon>Pseudomonadati</taxon>
        <taxon>Bacteroidota</taxon>
        <taxon>Cytophagia</taxon>
        <taxon>Cytophagales</taxon>
        <taxon>Flammeovirgaceae</taxon>
        <taxon>Flammeovirga</taxon>
    </lineage>
</organism>
<dbReference type="SUPFAM" id="SSF56801">
    <property type="entry name" value="Acetyl-CoA synthetase-like"/>
    <property type="match status" value="1"/>
</dbReference>
<feature type="domain" description="AMP-dependent synthetase/ligase" evidence="1">
    <location>
        <begin position="59"/>
        <end position="289"/>
    </location>
</feature>
<dbReference type="Pfam" id="PF00501">
    <property type="entry name" value="AMP-binding"/>
    <property type="match status" value="1"/>
</dbReference>
<reference evidence="3 4" key="1">
    <citation type="submission" date="2020-04" db="EMBL/GenBank/DDBJ databases">
        <title>Flammeovirga sp. SR4, a novel species isolated from seawater.</title>
        <authorList>
            <person name="Wang X."/>
        </authorList>
    </citation>
    <scope>NUCLEOTIDE SEQUENCE [LARGE SCALE GENOMIC DNA]</scope>
    <source>
        <strain evidence="3 4">ATCC 23126</strain>
    </source>
</reference>
<gene>
    <name evidence="3" type="ORF">HHU12_00885</name>
</gene>
<evidence type="ECO:0000313" key="4">
    <source>
        <dbReference type="Proteomes" id="UP000576082"/>
    </source>
</evidence>
<dbReference type="InterPro" id="IPR045851">
    <property type="entry name" value="AMP-bd_C_sf"/>
</dbReference>
<keyword evidence="4" id="KW-1185">Reference proteome</keyword>
<dbReference type="InterPro" id="IPR028154">
    <property type="entry name" value="AMP-dep_Lig_C"/>
</dbReference>
<dbReference type="InterPro" id="IPR042099">
    <property type="entry name" value="ANL_N_sf"/>
</dbReference>
<dbReference type="Proteomes" id="UP000576082">
    <property type="component" value="Unassembled WGS sequence"/>
</dbReference>
<dbReference type="EMBL" id="JABANE010000002">
    <property type="protein sequence ID" value="NME66505.1"/>
    <property type="molecule type" value="Genomic_DNA"/>
</dbReference>
<evidence type="ECO:0000313" key="3">
    <source>
        <dbReference type="EMBL" id="NME66505.1"/>
    </source>
</evidence>
<dbReference type="AlphaFoldDB" id="A0A7X9NZ84"/>
<keyword evidence="3" id="KW-0436">Ligase</keyword>
<dbReference type="Gene3D" id="3.30.300.30">
    <property type="match status" value="1"/>
</dbReference>